<reference evidence="1 2" key="1">
    <citation type="submission" date="2024-09" db="EMBL/GenBank/DDBJ databases">
        <authorList>
            <person name="Sun Q."/>
            <person name="Mori K."/>
        </authorList>
    </citation>
    <scope>NUCLEOTIDE SEQUENCE [LARGE SCALE GENOMIC DNA]</scope>
    <source>
        <strain evidence="1 2">CCM 7609</strain>
    </source>
</reference>
<evidence type="ECO:0000313" key="1">
    <source>
        <dbReference type="EMBL" id="MFB9074321.1"/>
    </source>
</evidence>
<organism evidence="1 2">
    <name type="scientific">Citricoccus parietis</name>
    <dbReference type="NCBI Taxonomy" id="592307"/>
    <lineage>
        <taxon>Bacteria</taxon>
        <taxon>Bacillati</taxon>
        <taxon>Actinomycetota</taxon>
        <taxon>Actinomycetes</taxon>
        <taxon>Micrococcales</taxon>
        <taxon>Micrococcaceae</taxon>
        <taxon>Citricoccus</taxon>
    </lineage>
</organism>
<dbReference type="Proteomes" id="UP001589575">
    <property type="component" value="Unassembled WGS sequence"/>
</dbReference>
<dbReference type="EMBL" id="JBHMFI010000002">
    <property type="protein sequence ID" value="MFB9074321.1"/>
    <property type="molecule type" value="Genomic_DNA"/>
</dbReference>
<accession>A0ABV5G5U5</accession>
<sequence>MGTFTRSNKGGRHDLALHCCFRRGCDHPGLVCHSPCRLHAGSSPDPGVLGSGLWALRLVRHSSGPGLPLVHRRWRWHLAADHGAA</sequence>
<comment type="caution">
    <text evidence="1">The sequence shown here is derived from an EMBL/GenBank/DDBJ whole genome shotgun (WGS) entry which is preliminary data.</text>
</comment>
<gene>
    <name evidence="1" type="ORF">ACFFX0_25255</name>
</gene>
<protein>
    <submittedName>
        <fullName evidence="1">Uncharacterized protein</fullName>
    </submittedName>
</protein>
<proteinExistence type="predicted"/>
<evidence type="ECO:0000313" key="2">
    <source>
        <dbReference type="Proteomes" id="UP001589575"/>
    </source>
</evidence>
<name>A0ABV5G5U5_9MICC</name>
<keyword evidence="2" id="KW-1185">Reference proteome</keyword>